<dbReference type="GO" id="GO:0090729">
    <property type="term" value="F:toxin activity"/>
    <property type="evidence" value="ECO:0007669"/>
    <property type="project" value="UniProtKB-KW"/>
</dbReference>
<feature type="domain" description="PIN" evidence="6">
    <location>
        <begin position="4"/>
        <end position="126"/>
    </location>
</feature>
<dbReference type="EC" id="3.1.-.-" evidence="5"/>
<comment type="function">
    <text evidence="5">Toxic component of a toxin-antitoxin (TA) system. An RNase.</text>
</comment>
<dbReference type="RefSeq" id="WP_015279065.1">
    <property type="nucleotide sequence ID" value="NC_019940.1"/>
</dbReference>
<dbReference type="OrthoDB" id="196567at2"/>
<dbReference type="EMBL" id="CP003051">
    <property type="protein sequence ID" value="AGA88915.1"/>
    <property type="molecule type" value="Genomic_DNA"/>
</dbReference>
<feature type="binding site" evidence="5">
    <location>
        <position position="105"/>
    </location>
    <ligand>
        <name>Mg(2+)</name>
        <dbReference type="ChEBI" id="CHEBI:18420"/>
    </ligand>
</feature>
<dbReference type="GO" id="GO:0045926">
    <property type="term" value="P:negative regulation of growth"/>
    <property type="evidence" value="ECO:0007669"/>
    <property type="project" value="UniProtKB-ARBA"/>
</dbReference>
<keyword evidence="2 5" id="KW-0540">Nuclease</keyword>
<dbReference type="GO" id="GO:0016788">
    <property type="term" value="F:hydrolase activity, acting on ester bonds"/>
    <property type="evidence" value="ECO:0007669"/>
    <property type="project" value="InterPro"/>
</dbReference>
<dbReference type="InterPro" id="IPR006226">
    <property type="entry name" value="Mtu_PIN"/>
</dbReference>
<organism evidence="7 8">
    <name type="scientific">Thioflavicoccus mobilis 8321</name>
    <dbReference type="NCBI Taxonomy" id="765912"/>
    <lineage>
        <taxon>Bacteria</taxon>
        <taxon>Pseudomonadati</taxon>
        <taxon>Pseudomonadota</taxon>
        <taxon>Gammaproteobacteria</taxon>
        <taxon>Chromatiales</taxon>
        <taxon>Chromatiaceae</taxon>
        <taxon>Thioflavicoccus</taxon>
    </lineage>
</organism>
<dbReference type="PATRIC" id="fig|765912.4.peg.34"/>
<protein>
    <recommendedName>
        <fullName evidence="5">Ribonuclease VapC</fullName>
        <shortName evidence="5">RNase VapC</shortName>
        <ecNumber evidence="5">3.1.-.-</ecNumber>
    </recommendedName>
    <alternativeName>
        <fullName evidence="5">Toxin VapC</fullName>
    </alternativeName>
</protein>
<keyword evidence="5" id="KW-0460">Magnesium</keyword>
<evidence type="ECO:0000313" key="8">
    <source>
        <dbReference type="Proteomes" id="UP000010816"/>
    </source>
</evidence>
<keyword evidence="8" id="KW-1185">Reference proteome</keyword>
<dbReference type="KEGG" id="tmb:Thimo_0038"/>
<evidence type="ECO:0000259" key="6">
    <source>
        <dbReference type="Pfam" id="PF01850"/>
    </source>
</evidence>
<dbReference type="HAMAP" id="MF_00265">
    <property type="entry name" value="VapC_Nob1"/>
    <property type="match status" value="1"/>
</dbReference>
<evidence type="ECO:0000256" key="4">
    <source>
        <dbReference type="ARBA" id="ARBA00022801"/>
    </source>
</evidence>
<keyword evidence="1 5" id="KW-1277">Toxin-antitoxin system</keyword>
<dbReference type="InterPro" id="IPR029060">
    <property type="entry name" value="PIN-like_dom_sf"/>
</dbReference>
<sequence length="144" mass="16032">MRALLDINVIIALLDAGHVMHRAAKYWLAREVEQGWATCPITQNGVLRIMSQPAYPNARPVAQVAARLQEACNHPSHQFWPEEISLLGDGVIRWDRILGHRQITDAFLLALAAARGGRFVSFDRRIHTDLVCAAEAENLCVIDG</sequence>
<evidence type="ECO:0000313" key="7">
    <source>
        <dbReference type="EMBL" id="AGA88915.1"/>
    </source>
</evidence>
<dbReference type="STRING" id="765912.Thimo_0038"/>
<dbReference type="GO" id="GO:0000287">
    <property type="term" value="F:magnesium ion binding"/>
    <property type="evidence" value="ECO:0007669"/>
    <property type="project" value="UniProtKB-UniRule"/>
</dbReference>
<dbReference type="HOGENOM" id="CLU_145365_0_0_6"/>
<comment type="cofactor">
    <cofactor evidence="5">
        <name>Mg(2+)</name>
        <dbReference type="ChEBI" id="CHEBI:18420"/>
    </cofactor>
</comment>
<accession>L0GU65</accession>
<dbReference type="eggNOG" id="COG1848">
    <property type="taxonomic scope" value="Bacteria"/>
</dbReference>
<dbReference type="InterPro" id="IPR002716">
    <property type="entry name" value="PIN_dom"/>
</dbReference>
<keyword evidence="3 5" id="KW-0479">Metal-binding</keyword>
<dbReference type="GO" id="GO:0004540">
    <property type="term" value="F:RNA nuclease activity"/>
    <property type="evidence" value="ECO:0007669"/>
    <property type="project" value="InterPro"/>
</dbReference>
<dbReference type="Proteomes" id="UP000010816">
    <property type="component" value="Chromosome"/>
</dbReference>
<evidence type="ECO:0000256" key="3">
    <source>
        <dbReference type="ARBA" id="ARBA00022723"/>
    </source>
</evidence>
<name>L0GU65_9GAMM</name>
<keyword evidence="5" id="KW-0800">Toxin</keyword>
<dbReference type="InterPro" id="IPR022907">
    <property type="entry name" value="VapC_family"/>
</dbReference>
<dbReference type="SUPFAM" id="SSF88723">
    <property type="entry name" value="PIN domain-like"/>
    <property type="match status" value="1"/>
</dbReference>
<reference evidence="7 8" key="1">
    <citation type="submission" date="2011-09" db="EMBL/GenBank/DDBJ databases">
        <title>Complete sequence of chromosome of Thioflavicoccus mobilis 8321.</title>
        <authorList>
            <consortium name="US DOE Joint Genome Institute"/>
            <person name="Lucas S."/>
            <person name="Han J."/>
            <person name="Lapidus A."/>
            <person name="Cheng J.-F."/>
            <person name="Goodwin L."/>
            <person name="Pitluck S."/>
            <person name="Peters L."/>
            <person name="Ovchinnikova G."/>
            <person name="Lu M."/>
            <person name="Detter J.C."/>
            <person name="Han C."/>
            <person name="Tapia R."/>
            <person name="Land M."/>
            <person name="Hauser L."/>
            <person name="Kyrpides N."/>
            <person name="Ivanova N."/>
            <person name="Pagani I."/>
            <person name="Vogl K."/>
            <person name="Liu Z."/>
            <person name="Imhoff J."/>
            <person name="Thiel V."/>
            <person name="Frigaard N.-U."/>
            <person name="Bryant D."/>
            <person name="Woyke T."/>
        </authorList>
    </citation>
    <scope>NUCLEOTIDE SEQUENCE [LARGE SCALE GENOMIC DNA]</scope>
    <source>
        <strain evidence="7 8">8321</strain>
    </source>
</reference>
<dbReference type="AlphaFoldDB" id="L0GU65"/>
<dbReference type="NCBIfam" id="TIGR00028">
    <property type="entry name" value="Mtu_PIN_fam"/>
    <property type="match status" value="1"/>
</dbReference>
<dbReference type="Pfam" id="PF01850">
    <property type="entry name" value="PIN"/>
    <property type="match status" value="1"/>
</dbReference>
<evidence type="ECO:0000256" key="1">
    <source>
        <dbReference type="ARBA" id="ARBA00022649"/>
    </source>
</evidence>
<proteinExistence type="inferred from homology"/>
<keyword evidence="4 5" id="KW-0378">Hydrolase</keyword>
<gene>
    <name evidence="5" type="primary">vapC</name>
    <name evidence="7" type="ORF">Thimo_0038</name>
</gene>
<feature type="binding site" evidence="5">
    <location>
        <position position="6"/>
    </location>
    <ligand>
        <name>Mg(2+)</name>
        <dbReference type="ChEBI" id="CHEBI:18420"/>
    </ligand>
</feature>
<evidence type="ECO:0000256" key="5">
    <source>
        <dbReference type="HAMAP-Rule" id="MF_00265"/>
    </source>
</evidence>
<evidence type="ECO:0000256" key="2">
    <source>
        <dbReference type="ARBA" id="ARBA00022722"/>
    </source>
</evidence>
<comment type="similarity">
    <text evidence="5">Belongs to the PINc/VapC protein family.</text>
</comment>